<accession>A0A0H3GYY0</accession>
<name>A0A0H3GYY0_KLEPH</name>
<keyword evidence="1" id="KW-0614">Plasmid</keyword>
<protein>
    <submittedName>
        <fullName evidence="1">Uncharacterized protein</fullName>
    </submittedName>
</protein>
<geneLocation type="plasmid" evidence="1 2">
    <name>pKPHS2</name>
</geneLocation>
<evidence type="ECO:0000313" key="1">
    <source>
        <dbReference type="EMBL" id="AEW92142.1"/>
    </source>
</evidence>
<dbReference type="HOGENOM" id="CLU_189079_0_0_6"/>
<organism evidence="1 2">
    <name type="scientific">Klebsiella pneumoniae subsp. pneumoniae (strain HS11286)</name>
    <dbReference type="NCBI Taxonomy" id="1125630"/>
    <lineage>
        <taxon>Bacteria</taxon>
        <taxon>Pseudomonadati</taxon>
        <taxon>Pseudomonadota</taxon>
        <taxon>Gammaproteobacteria</taxon>
        <taxon>Enterobacterales</taxon>
        <taxon>Enterobacteriaceae</taxon>
        <taxon>Klebsiella/Raoultella group</taxon>
        <taxon>Klebsiella</taxon>
        <taxon>Klebsiella pneumoniae complex</taxon>
    </lineage>
</organism>
<dbReference type="AlphaFoldDB" id="A0A0H3GYY0"/>
<dbReference type="RefSeq" id="WP_014343491.1">
    <property type="nucleotide sequence ID" value="NC_016846.1"/>
</dbReference>
<dbReference type="EMBL" id="CP003224">
    <property type="protein sequence ID" value="AEW92142.1"/>
    <property type="molecule type" value="Genomic_DNA"/>
</dbReference>
<dbReference type="KEGG" id="kpm:KPHS_p200930"/>
<dbReference type="Proteomes" id="UP000007841">
    <property type="component" value="Plasmid pKPHS2"/>
</dbReference>
<proteinExistence type="predicted"/>
<reference evidence="2" key="1">
    <citation type="journal article" date="2012" name="J. Bacteriol.">
        <title>Complete genome sequence of Klebsiella pneumoniae subsp. pneumoniae HS11286, a multidrug-resistant strain isolated from human sputum.</title>
        <authorList>
            <person name="Liu P."/>
            <person name="Li P."/>
            <person name="Jiang X."/>
            <person name="Bi D."/>
            <person name="Xie Y."/>
            <person name="Tai C."/>
            <person name="Deng Z."/>
            <person name="Rajakumar K."/>
            <person name="Ou H.Y."/>
        </authorList>
    </citation>
    <scope>NUCLEOTIDE SEQUENCE [LARGE SCALE GENOMIC DNA]</scope>
    <source>
        <strain evidence="2">HS11286</strain>
        <plasmid evidence="2">pKPHS2</plasmid>
    </source>
</reference>
<keyword evidence="2" id="KW-1185">Reference proteome</keyword>
<evidence type="ECO:0000313" key="2">
    <source>
        <dbReference type="Proteomes" id="UP000007841"/>
    </source>
</evidence>
<gene>
    <name evidence="1" type="ordered locus">KPHS_p200930</name>
</gene>
<dbReference type="GeneID" id="11844906"/>
<sequence>MNNTLQLFWSSGLHIARIFNILHKKNTQLTQLKEELSKNQIAGQFLAVFPLFHPYRSIQFVNQHFILS</sequence>
<dbReference type="RefSeq" id="YP_005229709.1">
    <property type="nucleotide sequence ID" value="NC_016846.1"/>
</dbReference>